<organism evidence="4">
    <name type="scientific">Encephalitozoon cuniculi</name>
    <name type="common">Microsporidian parasite</name>
    <dbReference type="NCBI Taxonomy" id="6035"/>
    <lineage>
        <taxon>Eukaryota</taxon>
        <taxon>Fungi</taxon>
        <taxon>Fungi incertae sedis</taxon>
        <taxon>Microsporidia</taxon>
        <taxon>Unikaryonidae</taxon>
        <taxon>Encephalitozoon</taxon>
    </lineage>
</organism>
<dbReference type="EMBL" id="KC513630">
    <property type="protein sequence ID" value="AGE96633.1"/>
    <property type="molecule type" value="Genomic_DNA"/>
</dbReference>
<reference evidence="4" key="1">
    <citation type="journal article" date="2013" name="Eukaryot. Cell">
        <title>Extremely Reduced Levels of Heterozygosity in the Vertebrate Pathogen Encephalitozoon cuniculi.</title>
        <authorList>
            <person name="Selman M."/>
            <person name="Sak B."/>
            <person name="Kvac M."/>
            <person name="Farinelli L."/>
            <person name="Weiss L.M."/>
            <person name="Corradi N."/>
        </authorList>
    </citation>
    <scope>NUCLEOTIDE SEQUENCE</scope>
</reference>
<dbReference type="VEuPathDB" id="MicrosporidiaDB:AEWQ_110040"/>
<accession>M1K6D6</accession>
<sequence>MSITSIPQPHETNEQHHTEIQHHRSAILNNDLVVLISIAFPALLYFIFDKDNFEKNPCLKLITTLFPLSYLAAQHLLLFHTSWKGNNKPEDTLHKALRYFFSALFITFATIFILSIIILTNDNWSKDDDPLFFSIVLPSFFIPPTYLLSISCSLVPGQTGFTDTGINILIDVLILLCFIVNFIFMHEKSKYRLYSAVTFPLLVLVRLLTEKYYPSGKSSLPTTTWRVVAFVLIFILVIYTYTDMGCEAILTLDYYFTYLTR</sequence>
<feature type="compositionally biased region" description="Basic and acidic residues" evidence="2">
    <location>
        <begin position="11"/>
        <end position="20"/>
    </location>
</feature>
<proteinExistence type="inferred from homology"/>
<feature type="transmembrane region" description="Helical" evidence="3">
    <location>
        <begin position="60"/>
        <end position="79"/>
    </location>
</feature>
<keyword evidence="3" id="KW-0812">Transmembrane</keyword>
<feature type="transmembrane region" description="Helical" evidence="3">
    <location>
        <begin position="99"/>
        <end position="119"/>
    </location>
</feature>
<protein>
    <submittedName>
        <fullName evidence="4">Uncharacterized protein</fullName>
    </submittedName>
</protein>
<gene>
    <name evidence="4" type="ORF">ECU04_1700</name>
</gene>
<dbReference type="VEuPathDB" id="MicrosporidiaDB:AEWD_020020"/>
<feature type="transmembrane region" description="Helical" evidence="3">
    <location>
        <begin position="165"/>
        <end position="184"/>
    </location>
</feature>
<keyword evidence="3" id="KW-0472">Membrane</keyword>
<dbReference type="VEuPathDB" id="MicrosporidiaDB:AEWR_110040"/>
<dbReference type="AlphaFoldDB" id="M1K6D6"/>
<feature type="transmembrane region" description="Helical" evidence="3">
    <location>
        <begin position="224"/>
        <end position="242"/>
    </location>
</feature>
<evidence type="ECO:0000256" key="1">
    <source>
        <dbReference type="ARBA" id="ARBA00010346"/>
    </source>
</evidence>
<dbReference type="VEuPathDB" id="MicrosporidiaDB:M970_110040"/>
<keyword evidence="3" id="KW-1133">Transmembrane helix</keyword>
<feature type="transmembrane region" description="Helical" evidence="3">
    <location>
        <begin position="191"/>
        <end position="209"/>
    </location>
</feature>
<feature type="transmembrane region" description="Helical" evidence="3">
    <location>
        <begin position="32"/>
        <end position="48"/>
    </location>
</feature>
<feature type="transmembrane region" description="Helical" evidence="3">
    <location>
        <begin position="131"/>
        <end position="150"/>
    </location>
</feature>
<dbReference type="VEuPathDB" id="MicrosporidiaDB:ECU04_1700"/>
<feature type="region of interest" description="Disordered" evidence="2">
    <location>
        <begin position="1"/>
        <end position="20"/>
    </location>
</feature>
<evidence type="ECO:0000256" key="2">
    <source>
        <dbReference type="SAM" id="MobiDB-lite"/>
    </source>
</evidence>
<evidence type="ECO:0000256" key="3">
    <source>
        <dbReference type="SAM" id="Phobius"/>
    </source>
</evidence>
<dbReference type="Pfam" id="PF09591">
    <property type="entry name" value="DUF2463"/>
    <property type="match status" value="1"/>
</dbReference>
<dbReference type="InterPro" id="IPR019081">
    <property type="entry name" value="UPF0328"/>
</dbReference>
<comment type="similarity">
    <text evidence="1">Belongs to the UPF0328 family.</text>
</comment>
<evidence type="ECO:0000313" key="4">
    <source>
        <dbReference type="EMBL" id="AGE96633.1"/>
    </source>
</evidence>
<name>M1K6D6_ENCCN</name>